<dbReference type="Pfam" id="PF00128">
    <property type="entry name" value="Alpha-amylase"/>
    <property type="match status" value="1"/>
</dbReference>
<evidence type="ECO:0000256" key="5">
    <source>
        <dbReference type="ARBA" id="ARBA00022723"/>
    </source>
</evidence>
<feature type="active site" description="Nucleophile" evidence="13">
    <location>
        <position position="238"/>
    </location>
</feature>
<dbReference type="PIRSF" id="PIRSF001024">
    <property type="entry name" value="Alph-amyl_fung"/>
    <property type="match status" value="1"/>
</dbReference>
<feature type="site" description="Transition state stabilizer" evidence="14">
    <location>
        <position position="331"/>
    </location>
</feature>
<evidence type="ECO:0000256" key="13">
    <source>
        <dbReference type="PIRSR" id="PIRSR001024-1"/>
    </source>
</evidence>
<feature type="active site" description="Proton donor" evidence="13">
    <location>
        <position position="262"/>
    </location>
</feature>
<dbReference type="RefSeq" id="XP_052949378.1">
    <property type="nucleotide sequence ID" value="XM_053089080.1"/>
</dbReference>
<evidence type="ECO:0000256" key="3">
    <source>
        <dbReference type="ARBA" id="ARBA00008061"/>
    </source>
</evidence>
<keyword evidence="20" id="KW-1185">Reference proteome</keyword>
<dbReference type="Gene3D" id="2.60.40.1180">
    <property type="entry name" value="Golgi alpha-mannosidase II"/>
    <property type="match status" value="1"/>
</dbReference>
<keyword evidence="12" id="KW-0326">Glycosidase</keyword>
<feature type="chain" id="PRO_5041232682" description="alpha-amylase" evidence="17">
    <location>
        <begin position="23"/>
        <end position="564"/>
    </location>
</feature>
<dbReference type="Proteomes" id="UP001164286">
    <property type="component" value="Unassembled WGS sequence"/>
</dbReference>
<dbReference type="GO" id="GO:0005509">
    <property type="term" value="F:calcium ion binding"/>
    <property type="evidence" value="ECO:0007669"/>
    <property type="project" value="InterPro"/>
</dbReference>
<comment type="caution">
    <text evidence="19">The sequence shown here is derived from an EMBL/GenBank/DDBJ whole genome shotgun (WGS) entry which is preliminary data.</text>
</comment>
<dbReference type="AlphaFoldDB" id="A0AA38LYV4"/>
<dbReference type="EMBL" id="JAKWFO010000001">
    <property type="protein sequence ID" value="KAI9639601.1"/>
    <property type="molecule type" value="Genomic_DNA"/>
</dbReference>
<keyword evidence="11" id="KW-0119">Carbohydrate metabolism</keyword>
<keyword evidence="7 19" id="KW-0378">Hydrolase</keyword>
<dbReference type="Gene3D" id="3.20.20.80">
    <property type="entry name" value="Glycosidases"/>
    <property type="match status" value="1"/>
</dbReference>
<dbReference type="GeneID" id="77728285"/>
<evidence type="ECO:0000256" key="17">
    <source>
        <dbReference type="SAM" id="SignalP"/>
    </source>
</evidence>
<feature type="signal peptide" evidence="17">
    <location>
        <begin position="1"/>
        <end position="22"/>
    </location>
</feature>
<evidence type="ECO:0000259" key="18">
    <source>
        <dbReference type="SMART" id="SM00642"/>
    </source>
</evidence>
<evidence type="ECO:0000256" key="4">
    <source>
        <dbReference type="ARBA" id="ARBA00012595"/>
    </source>
</evidence>
<dbReference type="GO" id="GO:0016052">
    <property type="term" value="P:carbohydrate catabolic process"/>
    <property type="evidence" value="ECO:0007669"/>
    <property type="project" value="InterPro"/>
</dbReference>
<evidence type="ECO:0000313" key="19">
    <source>
        <dbReference type="EMBL" id="KAI9639601.1"/>
    </source>
</evidence>
<dbReference type="PANTHER" id="PTHR10357">
    <property type="entry name" value="ALPHA-AMYLASE FAMILY MEMBER"/>
    <property type="match status" value="1"/>
</dbReference>
<evidence type="ECO:0000256" key="16">
    <source>
        <dbReference type="PIRSR" id="PIRSR001024-5"/>
    </source>
</evidence>
<evidence type="ECO:0000256" key="12">
    <source>
        <dbReference type="ARBA" id="ARBA00023295"/>
    </source>
</evidence>
<gene>
    <name evidence="19" type="ORF">MKK02DRAFT_35096</name>
</gene>
<evidence type="ECO:0000313" key="20">
    <source>
        <dbReference type="Proteomes" id="UP001164286"/>
    </source>
</evidence>
<comment type="cofactor">
    <cofactor evidence="2">
        <name>Ca(2+)</name>
        <dbReference type="ChEBI" id="CHEBI:29108"/>
    </cofactor>
</comment>
<feature type="binding site" evidence="16">
    <location>
        <position position="236"/>
    </location>
    <ligand>
        <name>substrate</name>
    </ligand>
</feature>
<dbReference type="PANTHER" id="PTHR10357:SF215">
    <property type="entry name" value="ALPHA-AMYLASE 1"/>
    <property type="match status" value="1"/>
</dbReference>
<evidence type="ECO:0000256" key="6">
    <source>
        <dbReference type="ARBA" id="ARBA00022729"/>
    </source>
</evidence>
<keyword evidence="5" id="KW-0479">Metal-binding</keyword>
<evidence type="ECO:0000256" key="1">
    <source>
        <dbReference type="ARBA" id="ARBA00000548"/>
    </source>
</evidence>
<dbReference type="EC" id="3.2.1.1" evidence="4"/>
<evidence type="ECO:0000256" key="10">
    <source>
        <dbReference type="ARBA" id="ARBA00023180"/>
    </source>
</evidence>
<dbReference type="CDD" id="cd11319">
    <property type="entry name" value="AmyAc_euk_AmyA"/>
    <property type="match status" value="1"/>
</dbReference>
<dbReference type="InterPro" id="IPR013777">
    <property type="entry name" value="A-amylase-like"/>
</dbReference>
<protein>
    <recommendedName>
        <fullName evidence="4">alpha-amylase</fullName>
        <ecNumber evidence="4">3.2.1.1</ecNumber>
    </recommendedName>
</protein>
<keyword evidence="6 17" id="KW-0732">Signal</keyword>
<feature type="binding site" evidence="16">
    <location>
        <position position="64"/>
    </location>
    <ligand>
        <name>substrate</name>
    </ligand>
</feature>
<dbReference type="SUPFAM" id="SSF51011">
    <property type="entry name" value="Glycosyl hydrolase domain"/>
    <property type="match status" value="1"/>
</dbReference>
<evidence type="ECO:0000256" key="8">
    <source>
        <dbReference type="ARBA" id="ARBA00022837"/>
    </source>
</evidence>
<reference evidence="19" key="1">
    <citation type="journal article" date="2022" name="G3 (Bethesda)">
        <title>High quality genome of the basidiomycete yeast Dioszegia hungarica PDD-24b-2 isolated from cloud water.</title>
        <authorList>
            <person name="Jarrige D."/>
            <person name="Haridas S."/>
            <person name="Bleykasten-Grosshans C."/>
            <person name="Joly M."/>
            <person name="Nadalig T."/>
            <person name="Sancelme M."/>
            <person name="Vuilleumier S."/>
            <person name="Grigoriev I.V."/>
            <person name="Amato P."/>
            <person name="Bringel F."/>
        </authorList>
    </citation>
    <scope>NUCLEOTIDE SEQUENCE</scope>
    <source>
        <strain evidence="19">PDD-24b-2</strain>
    </source>
</reference>
<feature type="binding site" evidence="16">
    <location>
        <position position="379"/>
    </location>
    <ligand>
        <name>substrate</name>
    </ligand>
</feature>
<keyword evidence="9 15" id="KW-1015">Disulfide bond</keyword>
<feature type="disulfide bond" evidence="15">
    <location>
        <begin position="59"/>
        <end position="67"/>
    </location>
</feature>
<accession>A0AA38LYV4</accession>
<dbReference type="InterPro" id="IPR017853">
    <property type="entry name" value="GH"/>
</dbReference>
<evidence type="ECO:0000256" key="2">
    <source>
        <dbReference type="ARBA" id="ARBA00001913"/>
    </source>
</evidence>
<evidence type="ECO:0000256" key="9">
    <source>
        <dbReference type="ARBA" id="ARBA00023157"/>
    </source>
</evidence>
<dbReference type="GO" id="GO:0004556">
    <property type="term" value="F:alpha-amylase activity"/>
    <property type="evidence" value="ECO:0007669"/>
    <property type="project" value="UniProtKB-EC"/>
</dbReference>
<dbReference type="InterPro" id="IPR006047">
    <property type="entry name" value="GH13_cat_dom"/>
</dbReference>
<feature type="domain" description="Glycosyl hydrolase family 13 catalytic" evidence="18">
    <location>
        <begin position="35"/>
        <end position="403"/>
    </location>
</feature>
<evidence type="ECO:0000256" key="11">
    <source>
        <dbReference type="ARBA" id="ARBA00023277"/>
    </source>
</evidence>
<feature type="binding site" evidence="16">
    <location>
        <position position="112"/>
    </location>
    <ligand>
        <name>substrate</name>
    </ligand>
</feature>
<comment type="catalytic activity">
    <reaction evidence="1">
        <text>Endohydrolysis of (1-&gt;4)-alpha-D-glucosidic linkages in polysaccharides containing three or more (1-&gt;4)-alpha-linked D-glucose units.</text>
        <dbReference type="EC" id="3.2.1.1"/>
    </reaction>
</comment>
<keyword evidence="8" id="KW-0106">Calcium</keyword>
<feature type="disulfide bond" evidence="15">
    <location>
        <begin position="475"/>
        <end position="514"/>
    </location>
</feature>
<feature type="disulfide bond" evidence="15">
    <location>
        <begin position="183"/>
        <end position="196"/>
    </location>
</feature>
<proteinExistence type="inferred from homology"/>
<keyword evidence="10" id="KW-0325">Glycoprotein</keyword>
<organism evidence="19 20">
    <name type="scientific">Dioszegia hungarica</name>
    <dbReference type="NCBI Taxonomy" id="4972"/>
    <lineage>
        <taxon>Eukaryota</taxon>
        <taxon>Fungi</taxon>
        <taxon>Dikarya</taxon>
        <taxon>Basidiomycota</taxon>
        <taxon>Agaricomycotina</taxon>
        <taxon>Tremellomycetes</taxon>
        <taxon>Tremellales</taxon>
        <taxon>Bulleribasidiaceae</taxon>
        <taxon>Dioszegia</taxon>
    </lineage>
</organism>
<dbReference type="Pfam" id="PF09260">
    <property type="entry name" value="A_amylase_dom_C"/>
    <property type="match status" value="1"/>
</dbReference>
<evidence type="ECO:0000256" key="14">
    <source>
        <dbReference type="PIRSR" id="PIRSR001024-2"/>
    </source>
</evidence>
<feature type="binding site" evidence="16">
    <location>
        <position position="331"/>
    </location>
    <ligand>
        <name>substrate</name>
    </ligand>
</feature>
<name>A0AA38LYV4_9TREE</name>
<dbReference type="InterPro" id="IPR015340">
    <property type="entry name" value="A_amylase_C_dom"/>
</dbReference>
<dbReference type="SUPFAM" id="SSF51445">
    <property type="entry name" value="(Trans)glycosidases"/>
    <property type="match status" value="1"/>
</dbReference>
<sequence length="564" mass="61583">MRSLRSLSLWLAAISTAGVAQAATADQWRTRSIYQLFTDRFAPPSGTAPARTSPLPQDCDAGLQTWCGGTWLSIIDKLDYISAMGFDAIWISPTSENLDVWTPYNYAYHGYWVTDPRKINLRFGSSDDLKALSKAVHDRGMYLMVDVVVNNVPGLTPKDSLSADTLKSQGLIWDDPAYYHSQCWIDYNNDTSVKNCWMGDDKLPLMDVNTEHPTVISTLQSWVKDYVKEYGIDGLRVDAAKHVPGVFWQGFCGASGVFCMGEVYGDDTPYAAKFQTEKWMDSILGFPYYYGLVKGFGTPMGNMTGFIDSFNTVLSSFPDPGLLGNFIENHDLPRWRNTTVDPQLGWNAMVAQFVFNGIPTVYYGQEQDVSFGANDPYNRGALWPTKYANTTTYNRIARLNAIRSAVITNGTSFNGTSFMQATSRIAASTANDVAIRRGPLLAVLTNRGSPPQNASFGINNSGWPSQSSVIDVLSCRSFTVGTGGTISVSYSASGYGGMPYVFMSSQDVQNLRLCDYTGIAQSTNSTINVNTTTKSSALPASQLGWERSIAAVLGALALGAVAAL</sequence>
<dbReference type="SMART" id="SM00642">
    <property type="entry name" value="Aamy"/>
    <property type="match status" value="1"/>
</dbReference>
<evidence type="ECO:0000256" key="15">
    <source>
        <dbReference type="PIRSR" id="PIRSR001024-4"/>
    </source>
</evidence>
<dbReference type="InterPro" id="IPR013780">
    <property type="entry name" value="Glyco_hydro_b"/>
</dbReference>
<comment type="similarity">
    <text evidence="3">Belongs to the glycosyl hydrolase 13 family.</text>
</comment>
<evidence type="ECO:0000256" key="7">
    <source>
        <dbReference type="ARBA" id="ARBA00022801"/>
    </source>
</evidence>